<name>A0A1B8GN59_9PEZI</name>
<feature type="domain" description="C2H2-type" evidence="2">
    <location>
        <begin position="826"/>
        <end position="845"/>
    </location>
</feature>
<dbReference type="GeneID" id="28838072"/>
<dbReference type="EMBL" id="KV460223">
    <property type="protein sequence ID" value="OBT97228.1"/>
    <property type="molecule type" value="Genomic_DNA"/>
</dbReference>
<sequence>MGRVNRKRAQKSLDARHRSTRFHRATRFRAFRSVLKGGERLPDGFMKNLRWSTPHLGHHREASQKNARLLPKGYLTNHAGAPRYVPVGNRTPQNKQKASKSSLFSSRKTRVRRHNARNCSLPHPNYMGISPAILLEMMVKVAKVKWKPPTVLGNGRTKNSIMLQAAMSKDSPTMVSVKNIEGIQHALSFLRNLPENGLPTFVQRNSVLKRFIRGMETHNTSAASGNSQKPKNDLGIIEQTVYQLQRRGLVKPYLDKLTAYFSEQEDLSADAETLVQKVLVDATNSAALTPCPREGEVDMTMVDSNEQNAPKLHLDTSQKRVVISLQGSRCNPINLENLGLPRDLFRGLPNPFLDRSSNVTAINPINISQGQPDAALGKWPRIVFTRNPELLDLCPEEAAMHWRFDRTLYVRAPEAAIAAIAALPPCHYAPCMYITCENYLKKRTTSPFRESPMLGGPGGQYITTPFNFGDHVEGVQFYQAAINAKRTRQLELERQKTAQKAAEDQKHKSPIDRYSQALQQSRLAEGHPNWHDLPYPAISREEMSSLELELTEADKSVAHRMLMDEIVKDIPGQRKKLEEYDIRTLFPELQPIQHEFEENGYSELRAVKNEPTKSSQKSIAKDHCSKKGQSGHGLKRRRAFPEEEPRPQYSNFELEIDGPLLNGGPIFRPRSPSQMSTSSESDVFVDYEEEISLVRSSAPKGEAEPHPEIYRDEVMLRHQLASGPVYTQNPNLYSTYSSSLPKSTEYNQYPTRTNRAIKEPISIFAGETTFSNLTIADMQPNSMSGTGFPSETSPQAALSTDSILFSGSPFAPTSLAGEPMVADSKSCPKCEKPYKYKGALTRHMQNCQVPGIPEEYKSCQFPGISEVSPLPHSCPTCGKIYKKLGNLWPHIVSCNSKNNKFQTTEFPKQDIGEVKARGSLVPFPRDNARTSSGKPFCEACRSEFTSKRELAKHIKAECAALRAQGSYGRKNNKQPGTPLALSFKEPMYASDFESSDSESVAEMTSSIFATSVGKYGQNSVRAERQSTKGDASGMDCAVRKGSIAEQMELIYGPQSNYHTPTNPMSYYSSNIMKNSTLGDYSGTGGVRNGDDSDMDASPTPETKSHNIGKLSRFASTVRPRRPPTRIGMSPGSKLTVDGETPTSVSRVRALDPGLSELHDTKPQPPSRRLFSHDTGVAGMSSPLLHTNQDEQAFKAFDLDFPPLPTRFSPHKDPATHRSRLSKEFGPYRSKLGSFGSEVITVRCSTQIVCDKVVNFLGKFKAEDARRQIVSVSGENGFTAKVIVRPGFDITEVKFEELPGIFVESEIKKFIFAQTDPETLGARVGKDTGEKQELELGTPGEKPVDRTRGWNLRGKHGEETRRQKRRR</sequence>
<proteinExistence type="predicted"/>
<evidence type="ECO:0000256" key="1">
    <source>
        <dbReference type="SAM" id="MobiDB-lite"/>
    </source>
</evidence>
<gene>
    <name evidence="3" type="ORF">VE01_04686</name>
</gene>
<dbReference type="OrthoDB" id="3437960at2759"/>
<organism evidence="3 4">
    <name type="scientific">Pseudogymnoascus verrucosus</name>
    <dbReference type="NCBI Taxonomy" id="342668"/>
    <lineage>
        <taxon>Eukaryota</taxon>
        <taxon>Fungi</taxon>
        <taxon>Dikarya</taxon>
        <taxon>Ascomycota</taxon>
        <taxon>Pezizomycotina</taxon>
        <taxon>Leotiomycetes</taxon>
        <taxon>Thelebolales</taxon>
        <taxon>Thelebolaceae</taxon>
        <taxon>Pseudogymnoascus</taxon>
    </lineage>
</organism>
<dbReference type="InterPro" id="IPR036236">
    <property type="entry name" value="Znf_C2H2_sf"/>
</dbReference>
<dbReference type="RefSeq" id="XP_018130961.1">
    <property type="nucleotide sequence ID" value="XM_018274155.2"/>
</dbReference>
<reference evidence="4" key="2">
    <citation type="journal article" date="2018" name="Nat. Commun.">
        <title>Extreme sensitivity to ultraviolet light in the fungal pathogen causing white-nose syndrome of bats.</title>
        <authorList>
            <person name="Palmer J.M."/>
            <person name="Drees K.P."/>
            <person name="Foster J.T."/>
            <person name="Lindner D.L."/>
        </authorList>
    </citation>
    <scope>NUCLEOTIDE SEQUENCE [LARGE SCALE GENOMIC DNA]</scope>
    <source>
        <strain evidence="4">UAMH 10579</strain>
    </source>
</reference>
<dbReference type="InterPro" id="IPR013087">
    <property type="entry name" value="Znf_C2H2_type"/>
</dbReference>
<keyword evidence="4" id="KW-1185">Reference proteome</keyword>
<feature type="compositionally biased region" description="Basic residues" evidence="1">
    <location>
        <begin position="107"/>
        <end position="116"/>
    </location>
</feature>
<dbReference type="Gene3D" id="3.30.160.60">
    <property type="entry name" value="Classic Zinc Finger"/>
    <property type="match status" value="1"/>
</dbReference>
<evidence type="ECO:0000313" key="4">
    <source>
        <dbReference type="Proteomes" id="UP000091956"/>
    </source>
</evidence>
<feature type="region of interest" description="Disordered" evidence="1">
    <location>
        <begin position="610"/>
        <end position="646"/>
    </location>
</feature>
<feature type="region of interest" description="Disordered" evidence="1">
    <location>
        <begin position="1079"/>
        <end position="1142"/>
    </location>
</feature>
<protein>
    <recommendedName>
        <fullName evidence="2">C2H2-type domain-containing protein</fullName>
    </recommendedName>
</protein>
<feature type="compositionally biased region" description="Polar residues" evidence="1">
    <location>
        <begin position="90"/>
        <end position="106"/>
    </location>
</feature>
<dbReference type="Pfam" id="PF00096">
    <property type="entry name" value="zf-C2H2"/>
    <property type="match status" value="1"/>
</dbReference>
<reference evidence="3 4" key="1">
    <citation type="submission" date="2016-03" db="EMBL/GenBank/DDBJ databases">
        <title>Comparative genomics of Pseudogymnoascus destructans, the fungus causing white-nose syndrome of bats.</title>
        <authorList>
            <person name="Palmer J.M."/>
            <person name="Drees K.P."/>
            <person name="Foster J.T."/>
            <person name="Lindner D.L."/>
        </authorList>
    </citation>
    <scope>NUCLEOTIDE SEQUENCE [LARGE SCALE GENOMIC DNA]</scope>
    <source>
        <strain evidence="3 4">UAMH 10579</strain>
    </source>
</reference>
<accession>A0A1B8GN59</accession>
<dbReference type="SUPFAM" id="SSF57667">
    <property type="entry name" value="beta-beta-alpha zinc fingers"/>
    <property type="match status" value="1"/>
</dbReference>
<dbReference type="Proteomes" id="UP000091956">
    <property type="component" value="Unassembled WGS sequence"/>
</dbReference>
<evidence type="ECO:0000313" key="3">
    <source>
        <dbReference type="EMBL" id="OBT97228.1"/>
    </source>
</evidence>
<feature type="region of interest" description="Disordered" evidence="1">
    <location>
        <begin position="80"/>
        <end position="119"/>
    </location>
</feature>
<feature type="region of interest" description="Disordered" evidence="1">
    <location>
        <begin position="1320"/>
        <end position="1366"/>
    </location>
</feature>
<evidence type="ECO:0000259" key="2">
    <source>
        <dbReference type="Pfam" id="PF00096"/>
    </source>
</evidence>
<feature type="compositionally biased region" description="Basic and acidic residues" evidence="1">
    <location>
        <begin position="1323"/>
        <end position="1333"/>
    </location>
</feature>